<gene>
    <name evidence="2" type="ORF">V0U79_04085</name>
</gene>
<dbReference type="RefSeq" id="WP_330198195.1">
    <property type="nucleotide sequence ID" value="NZ_JAZDRP010000002.1"/>
</dbReference>
<keyword evidence="1" id="KW-0732">Signal</keyword>
<protein>
    <submittedName>
        <fullName evidence="2">Porin</fullName>
    </submittedName>
</protein>
<organism evidence="2 3">
    <name type="scientific">Hyphobacterium lacteum</name>
    <dbReference type="NCBI Taxonomy" id="3116575"/>
    <lineage>
        <taxon>Bacteria</taxon>
        <taxon>Pseudomonadati</taxon>
        <taxon>Pseudomonadota</taxon>
        <taxon>Alphaproteobacteria</taxon>
        <taxon>Maricaulales</taxon>
        <taxon>Maricaulaceae</taxon>
        <taxon>Hyphobacterium</taxon>
    </lineage>
</organism>
<feature type="chain" id="PRO_5045687426" evidence="1">
    <location>
        <begin position="21"/>
        <end position="386"/>
    </location>
</feature>
<accession>A0ABU7LNN7</accession>
<dbReference type="Pfam" id="PF07396">
    <property type="entry name" value="Porin_O_P"/>
    <property type="match status" value="1"/>
</dbReference>
<comment type="caution">
    <text evidence="2">The sequence shown here is derived from an EMBL/GenBank/DDBJ whole genome shotgun (WGS) entry which is preliminary data.</text>
</comment>
<reference evidence="2 3" key="1">
    <citation type="submission" date="2024-01" db="EMBL/GenBank/DDBJ databases">
        <title>Hyphobacterium bacterium isolated from marine sediment.</title>
        <authorList>
            <person name="Zhao S."/>
        </authorList>
    </citation>
    <scope>NUCLEOTIDE SEQUENCE [LARGE SCALE GENOMIC DNA]</scope>
    <source>
        <strain evidence="3">HN65</strain>
    </source>
</reference>
<keyword evidence="3" id="KW-1185">Reference proteome</keyword>
<dbReference type="Gene3D" id="2.40.160.10">
    <property type="entry name" value="Porin"/>
    <property type="match status" value="1"/>
</dbReference>
<dbReference type="EMBL" id="JAZDRP010000002">
    <property type="protein sequence ID" value="MEE2525533.1"/>
    <property type="molecule type" value="Genomic_DNA"/>
</dbReference>
<evidence type="ECO:0000313" key="3">
    <source>
        <dbReference type="Proteomes" id="UP001354971"/>
    </source>
</evidence>
<dbReference type="Proteomes" id="UP001354971">
    <property type="component" value="Unassembled WGS sequence"/>
</dbReference>
<dbReference type="PROSITE" id="PS51257">
    <property type="entry name" value="PROKAR_LIPOPROTEIN"/>
    <property type="match status" value="1"/>
</dbReference>
<sequence>MKSILAGGVAALAFACGAFADGPVFHAAPEWEDPETGNSFKLRGRLYFDVAFGNVDTTGRNESYSASEMRTGRLGVEGSWYNFEYKAEFDFADNSVDAKDVYIEWDGGDFSVIIGHQKTPNSLEEQTSSRYITFMERGQITDAFRLDRRLGIAIATGGDNYSFRAGLFGGSVNEDNSGSSMSESMAVAARLTFTPINTDNNVLHLGVSGRYYDRGDNSGTAVRVRSRPNVHLAERLVDVNTGADQSTLFGLEAAWISGPFHAHAEYMSEDADGSADDFQGYFVNLGWFLTGEQRAYRASSGAFRRTSPSAPVSGGGGGAWELAGRYDYLDTDSGGSLTTYTAGVNWYPEAYVRFMLNVVVGDVEGTGARLGEGDFNAVQARAQIDW</sequence>
<name>A0ABU7LNN7_9PROT</name>
<dbReference type="SUPFAM" id="SSF56935">
    <property type="entry name" value="Porins"/>
    <property type="match status" value="1"/>
</dbReference>
<evidence type="ECO:0000313" key="2">
    <source>
        <dbReference type="EMBL" id="MEE2525533.1"/>
    </source>
</evidence>
<evidence type="ECO:0000256" key="1">
    <source>
        <dbReference type="SAM" id="SignalP"/>
    </source>
</evidence>
<dbReference type="InterPro" id="IPR023614">
    <property type="entry name" value="Porin_dom_sf"/>
</dbReference>
<feature type="signal peptide" evidence="1">
    <location>
        <begin position="1"/>
        <end position="20"/>
    </location>
</feature>
<dbReference type="InterPro" id="IPR010870">
    <property type="entry name" value="Porin_O/P"/>
</dbReference>
<proteinExistence type="predicted"/>